<evidence type="ECO:0000313" key="9">
    <source>
        <dbReference type="EMBL" id="KAA1014482.1"/>
    </source>
</evidence>
<dbReference type="InterPro" id="IPR012675">
    <property type="entry name" value="Beta-grasp_dom_sf"/>
</dbReference>
<evidence type="ECO:0000259" key="7">
    <source>
        <dbReference type="PROSITE" id="PS51085"/>
    </source>
</evidence>
<dbReference type="Proteomes" id="UP000325273">
    <property type="component" value="Unassembled WGS sequence"/>
</dbReference>
<evidence type="ECO:0000256" key="2">
    <source>
        <dbReference type="ARBA" id="ARBA00022714"/>
    </source>
</evidence>
<keyword evidence="3" id="KW-0479">Metal-binding</keyword>
<dbReference type="EMBL" id="VTUZ01000003">
    <property type="protein sequence ID" value="KAA1014482.1"/>
    <property type="molecule type" value="Genomic_DNA"/>
</dbReference>
<sequence>MDTPTIERERVAAETRTETEEQGTVSMRLTSIRYAAADINLYEMRRPDNAPLPSVAPGAHIDVHLPNGLMRQYSLVTADGDPRAYVVGIKRDRASRGGSAFMHDRLRVGQTLNIGGPRNHFPLDETVGYTVLVAGGIGITPIWAMAQRLLKLGRAFELHYACRERREAAFLEQIEALPQVHLHVDAEQGGKPLDIAAIVARAPQDAHYYCCGPLPMLTAYEAATAALDPAQVHAEYFMPKAQAACEGGFVVELQRTGQTFGIPEGKTILQVLREAGVAAPYSCEEGICGACMVKVVSGTPDHRDSILSEREKQRGDAMLICCSGSKSEKLVIDF</sequence>
<dbReference type="PANTHER" id="PTHR47354:SF1">
    <property type="entry name" value="CARNITINE MONOOXYGENASE REDUCTASE SUBUNIT"/>
    <property type="match status" value="1"/>
</dbReference>
<evidence type="ECO:0000256" key="6">
    <source>
        <dbReference type="ARBA" id="ARBA00023014"/>
    </source>
</evidence>
<reference evidence="9 10" key="1">
    <citation type="submission" date="2019-08" db="EMBL/GenBank/DDBJ databases">
        <title>Paraburkholderia sp. DCY113.</title>
        <authorList>
            <person name="Kang J."/>
        </authorList>
    </citation>
    <scope>NUCLEOTIDE SEQUENCE [LARGE SCALE GENOMIC DNA]</scope>
    <source>
        <strain evidence="9 10">DCY113</strain>
    </source>
</reference>
<protein>
    <submittedName>
        <fullName evidence="9">Oxidoreductase</fullName>
    </submittedName>
</protein>
<dbReference type="SUPFAM" id="SSF52343">
    <property type="entry name" value="Ferredoxin reductase-like, C-terminal NADP-linked domain"/>
    <property type="match status" value="1"/>
</dbReference>
<feature type="domain" description="FAD-binding FR-type" evidence="8">
    <location>
        <begin position="22"/>
        <end position="124"/>
    </location>
</feature>
<keyword evidence="6" id="KW-0411">Iron-sulfur</keyword>
<dbReference type="Pfam" id="PF00175">
    <property type="entry name" value="NAD_binding_1"/>
    <property type="match status" value="1"/>
</dbReference>
<comment type="caution">
    <text evidence="9">The sequence shown here is derived from an EMBL/GenBank/DDBJ whole genome shotgun (WGS) entry which is preliminary data.</text>
</comment>
<dbReference type="SUPFAM" id="SSF63380">
    <property type="entry name" value="Riboflavin synthase domain-like"/>
    <property type="match status" value="1"/>
</dbReference>
<dbReference type="InterPro" id="IPR001041">
    <property type="entry name" value="2Fe-2S_ferredoxin-type"/>
</dbReference>
<dbReference type="InterPro" id="IPR001433">
    <property type="entry name" value="OxRdtase_FAD/NAD-bd"/>
</dbReference>
<dbReference type="PANTHER" id="PTHR47354">
    <property type="entry name" value="NADH OXIDOREDUCTASE HCR"/>
    <property type="match status" value="1"/>
</dbReference>
<dbReference type="GO" id="GO:0016491">
    <property type="term" value="F:oxidoreductase activity"/>
    <property type="evidence" value="ECO:0007669"/>
    <property type="project" value="UniProtKB-KW"/>
</dbReference>
<evidence type="ECO:0000313" key="10">
    <source>
        <dbReference type="Proteomes" id="UP000325273"/>
    </source>
</evidence>
<feature type="domain" description="2Fe-2S ferredoxin-type" evidence="7">
    <location>
        <begin position="249"/>
        <end position="334"/>
    </location>
</feature>
<dbReference type="Gene3D" id="2.40.30.10">
    <property type="entry name" value="Translation factors"/>
    <property type="match status" value="1"/>
</dbReference>
<dbReference type="SUPFAM" id="SSF54292">
    <property type="entry name" value="2Fe-2S ferredoxin-like"/>
    <property type="match status" value="1"/>
</dbReference>
<dbReference type="InterPro" id="IPR036010">
    <property type="entry name" value="2Fe-2S_ferredoxin-like_sf"/>
</dbReference>
<dbReference type="PROSITE" id="PS51085">
    <property type="entry name" value="2FE2S_FER_2"/>
    <property type="match status" value="1"/>
</dbReference>
<dbReference type="InterPro" id="IPR039261">
    <property type="entry name" value="FNR_nucleotide-bd"/>
</dbReference>
<dbReference type="InterPro" id="IPR017938">
    <property type="entry name" value="Riboflavin_synthase-like_b-brl"/>
</dbReference>
<organism evidence="9 10">
    <name type="scientific">Paraburkholderia panacisoli</name>
    <dbReference type="NCBI Taxonomy" id="2603818"/>
    <lineage>
        <taxon>Bacteria</taxon>
        <taxon>Pseudomonadati</taxon>
        <taxon>Pseudomonadota</taxon>
        <taxon>Betaproteobacteria</taxon>
        <taxon>Burkholderiales</taxon>
        <taxon>Burkholderiaceae</taxon>
        <taxon>Paraburkholderia</taxon>
    </lineage>
</organism>
<name>A0A5B0HHB6_9BURK</name>
<dbReference type="AlphaFoldDB" id="A0A5B0HHB6"/>
<dbReference type="InterPro" id="IPR017927">
    <property type="entry name" value="FAD-bd_FR_type"/>
</dbReference>
<evidence type="ECO:0000256" key="5">
    <source>
        <dbReference type="ARBA" id="ARBA00023004"/>
    </source>
</evidence>
<evidence type="ECO:0000256" key="3">
    <source>
        <dbReference type="ARBA" id="ARBA00022723"/>
    </source>
</evidence>
<evidence type="ECO:0000256" key="1">
    <source>
        <dbReference type="ARBA" id="ARBA00022630"/>
    </source>
</evidence>
<dbReference type="Gene3D" id="3.10.20.30">
    <property type="match status" value="1"/>
</dbReference>
<dbReference type="PROSITE" id="PS51384">
    <property type="entry name" value="FAD_FR"/>
    <property type="match status" value="1"/>
</dbReference>
<dbReference type="PROSITE" id="PS00197">
    <property type="entry name" value="2FE2S_FER_1"/>
    <property type="match status" value="1"/>
</dbReference>
<proteinExistence type="predicted"/>
<keyword evidence="1" id="KW-0285">Flavoprotein</keyword>
<dbReference type="Pfam" id="PF00111">
    <property type="entry name" value="Fer2"/>
    <property type="match status" value="1"/>
</dbReference>
<keyword evidence="4" id="KW-0560">Oxidoreductase</keyword>
<dbReference type="PRINTS" id="PR00409">
    <property type="entry name" value="PHDIOXRDTASE"/>
</dbReference>
<dbReference type="GO" id="GO:0046872">
    <property type="term" value="F:metal ion binding"/>
    <property type="evidence" value="ECO:0007669"/>
    <property type="project" value="UniProtKB-KW"/>
</dbReference>
<evidence type="ECO:0000259" key="8">
    <source>
        <dbReference type="PROSITE" id="PS51384"/>
    </source>
</evidence>
<dbReference type="Gene3D" id="3.40.50.80">
    <property type="entry name" value="Nucleotide-binding domain of ferredoxin-NADP reductase (FNR) module"/>
    <property type="match status" value="1"/>
</dbReference>
<dbReference type="GO" id="GO:0051537">
    <property type="term" value="F:2 iron, 2 sulfur cluster binding"/>
    <property type="evidence" value="ECO:0007669"/>
    <property type="project" value="UniProtKB-KW"/>
</dbReference>
<gene>
    <name evidence="9" type="ORF">FVF58_06475</name>
</gene>
<keyword evidence="10" id="KW-1185">Reference proteome</keyword>
<dbReference type="InterPro" id="IPR050415">
    <property type="entry name" value="MRET"/>
</dbReference>
<dbReference type="CDD" id="cd00207">
    <property type="entry name" value="fer2"/>
    <property type="match status" value="1"/>
</dbReference>
<accession>A0A5B0HHB6</accession>
<keyword evidence="2" id="KW-0001">2Fe-2S</keyword>
<keyword evidence="5" id="KW-0408">Iron</keyword>
<evidence type="ECO:0000256" key="4">
    <source>
        <dbReference type="ARBA" id="ARBA00023002"/>
    </source>
</evidence>
<dbReference type="CDD" id="cd06185">
    <property type="entry name" value="PDR_like"/>
    <property type="match status" value="1"/>
</dbReference>
<dbReference type="InterPro" id="IPR006058">
    <property type="entry name" value="2Fe2S_fd_BS"/>
</dbReference>